<sequence length="351" mass="39213">MIEIIPNDVLFFRESRDFTAGQNHVGRTIEPLPHTVAGALMGALFVRDHLEILNLEISDGRIVKVSENGGNWHPGFSIEGVFFHDGTGPLFRIPMDIVETEGGIAELRPYNPIEGERAVFARGNDGSRTLRFSPLNGFTSWDFIRGYLEGRPNFDGIHAEIPYVKEERVGIALDRSRTTVRGLLYRAEFLRLLEVERRFRIAVYLSQGDEEKLMEALGKEGKLKLGGESRFAGFRFTDGKLPAAMGRSVNAGDIIRVYLATPAVGKVEELKEGITSRLGGKVRFLRLFTGRRILVTGWDMVERMPKPLKYALPAGTVLWFEAKEPLNISGKLRIGEMTWAGYGLVFMGVLG</sequence>
<proteinExistence type="predicted"/>
<dbReference type="Gene3D" id="2.60.40.4350">
    <property type="match status" value="1"/>
</dbReference>
<dbReference type="Gene3D" id="3.30.70.2940">
    <property type="match status" value="1"/>
</dbReference>
<name>A0A4Y5SNC0_9EURY</name>
<accession>A0A4Y5SNC0</accession>
<dbReference type="InterPro" id="IPR010165">
    <property type="entry name" value="CRISPR-Cmr3_IIIB"/>
</dbReference>
<dbReference type="NCBIfam" id="TIGR01888">
    <property type="entry name" value="cas_cmr3"/>
    <property type="match status" value="1"/>
</dbReference>
<dbReference type="OrthoDB" id="102159at2157"/>
<dbReference type="Proteomes" id="UP000306007">
    <property type="component" value="Chromosome"/>
</dbReference>
<dbReference type="AlphaFoldDB" id="A0A4Y5SNC0"/>
<dbReference type="Pfam" id="PF09700">
    <property type="entry name" value="Cas_Cmr3"/>
    <property type="match status" value="1"/>
</dbReference>
<reference evidence="1 2" key="1">
    <citation type="submission" date="2019-06" db="EMBL/GenBank/DDBJ databases">
        <title>Thermococcus indicus sp. nov., a Fe(III)-reducing hyperthermophilic archaeon isolated from the Onnuri vent field of the Central Indian Ocean ridge.</title>
        <authorList>
            <person name="Lim J.K."/>
            <person name="Kim Y.J."/>
            <person name="Kwon K.K."/>
        </authorList>
    </citation>
    <scope>NUCLEOTIDE SEQUENCE [LARGE SCALE GENOMIC DNA]</scope>
    <source>
        <strain evidence="1 2">IOH1</strain>
    </source>
</reference>
<evidence type="ECO:0000313" key="2">
    <source>
        <dbReference type="Proteomes" id="UP000306007"/>
    </source>
</evidence>
<dbReference type="GeneID" id="40475248"/>
<gene>
    <name evidence="1" type="primary">cmr3</name>
    <name evidence="1" type="ORF">FH039_08650</name>
</gene>
<dbReference type="RefSeq" id="WP_139680989.1">
    <property type="nucleotide sequence ID" value="NZ_CP040846.1"/>
</dbReference>
<keyword evidence="2" id="KW-1185">Reference proteome</keyword>
<evidence type="ECO:0000313" key="1">
    <source>
        <dbReference type="EMBL" id="QDA31652.1"/>
    </source>
</evidence>
<organism evidence="1 2">
    <name type="scientific">Thermococcus indicus</name>
    <dbReference type="NCBI Taxonomy" id="2586643"/>
    <lineage>
        <taxon>Archaea</taxon>
        <taxon>Methanobacteriati</taxon>
        <taxon>Methanobacteriota</taxon>
        <taxon>Thermococci</taxon>
        <taxon>Thermococcales</taxon>
        <taxon>Thermococcaceae</taxon>
        <taxon>Thermococcus</taxon>
    </lineage>
</organism>
<dbReference type="InterPro" id="IPR019117">
    <property type="entry name" value="CRISPR-assoc_protein_Cmr3"/>
</dbReference>
<dbReference type="KEGG" id="tic:FH039_08650"/>
<protein>
    <submittedName>
        <fullName evidence="1">Type III-B CRISPR module-associated protein Cmr3</fullName>
    </submittedName>
</protein>
<dbReference type="EMBL" id="CP040846">
    <property type="protein sequence ID" value="QDA31652.1"/>
    <property type="molecule type" value="Genomic_DNA"/>
</dbReference>